<evidence type="ECO:0000256" key="2">
    <source>
        <dbReference type="ARBA" id="ARBA00022980"/>
    </source>
</evidence>
<keyword evidence="3 5" id="KW-0687">Ribonucleoprotein</keyword>
<dbReference type="GO" id="GO:0015934">
    <property type="term" value="C:large ribosomal subunit"/>
    <property type="evidence" value="ECO:0007669"/>
    <property type="project" value="InterPro"/>
</dbReference>
<name>A0A023X3U4_RUBRA</name>
<feature type="compositionally biased region" description="Basic residues" evidence="6">
    <location>
        <begin position="1"/>
        <end position="19"/>
    </location>
</feature>
<proteinExistence type="inferred from homology"/>
<comment type="similarity">
    <text evidence="1 5">Belongs to the bacterial ribosomal protein bL32 family.</text>
</comment>
<dbReference type="GO" id="GO:0003735">
    <property type="term" value="F:structural constituent of ribosome"/>
    <property type="evidence" value="ECO:0007669"/>
    <property type="project" value="InterPro"/>
</dbReference>
<dbReference type="EMBL" id="CP007514">
    <property type="protein sequence ID" value="AHY46665.1"/>
    <property type="molecule type" value="Genomic_DNA"/>
</dbReference>
<evidence type="ECO:0000256" key="3">
    <source>
        <dbReference type="ARBA" id="ARBA00023274"/>
    </source>
</evidence>
<accession>A0A023X3U4</accession>
<dbReference type="Gene3D" id="1.20.5.640">
    <property type="entry name" value="Single helix bin"/>
    <property type="match status" value="1"/>
</dbReference>
<dbReference type="RefSeq" id="WP_038681610.1">
    <property type="nucleotide sequence ID" value="NZ_CP007514.1"/>
</dbReference>
<keyword evidence="2 5" id="KW-0689">Ribosomal protein</keyword>
<organism evidence="7 9">
    <name type="scientific">Rubrobacter radiotolerans</name>
    <name type="common">Arthrobacter radiotolerans</name>
    <dbReference type="NCBI Taxonomy" id="42256"/>
    <lineage>
        <taxon>Bacteria</taxon>
        <taxon>Bacillati</taxon>
        <taxon>Actinomycetota</taxon>
        <taxon>Rubrobacteria</taxon>
        <taxon>Rubrobacterales</taxon>
        <taxon>Rubrobacteraceae</taxon>
        <taxon>Rubrobacter</taxon>
    </lineage>
</organism>
<dbReference type="GO" id="GO:0006412">
    <property type="term" value="P:translation"/>
    <property type="evidence" value="ECO:0007669"/>
    <property type="project" value="UniProtKB-UniRule"/>
</dbReference>
<sequence length="61" mass="6556">MAVPKKKTSQARRDGRRAHHALEKPNLVACPNCDAPKLPHRVCGACGFYKGKTAVVVESVG</sequence>
<dbReference type="InterPro" id="IPR044957">
    <property type="entry name" value="Ribosomal_bL32_bact"/>
</dbReference>
<reference evidence="8" key="2">
    <citation type="submission" date="2023-11" db="EMBL/GenBank/DDBJ databases">
        <title>MicrobeMod: A computational toolkit for identifying prokaryotic methylation and restriction-modification with nanopore sequencing.</title>
        <authorList>
            <person name="Crits-Christoph A."/>
            <person name="Kang S.C."/>
            <person name="Lee H."/>
            <person name="Ostrov N."/>
        </authorList>
    </citation>
    <scope>NUCLEOTIDE SEQUENCE</scope>
    <source>
        <strain evidence="8">ATCC 51242</strain>
    </source>
</reference>
<dbReference type="NCBIfam" id="TIGR01031">
    <property type="entry name" value="rpmF_bact"/>
    <property type="match status" value="1"/>
</dbReference>
<dbReference type="PANTHER" id="PTHR35534:SF1">
    <property type="entry name" value="LARGE RIBOSOMAL SUBUNIT PROTEIN BL32"/>
    <property type="match status" value="1"/>
</dbReference>
<dbReference type="SUPFAM" id="SSF57829">
    <property type="entry name" value="Zn-binding ribosomal proteins"/>
    <property type="match status" value="1"/>
</dbReference>
<dbReference type="STRING" id="42256.RradSPS_1382"/>
<dbReference type="KEGG" id="rrd:RradSPS_1382"/>
<gene>
    <name evidence="5 8" type="primary">rpmF</name>
    <name evidence="7" type="ORF">RradSPS_1382</name>
    <name evidence="8" type="ORF">SIL72_08525</name>
</gene>
<dbReference type="Proteomes" id="UP000025229">
    <property type="component" value="Chromosome"/>
</dbReference>
<dbReference type="HOGENOM" id="CLU_129084_1_3_11"/>
<dbReference type="EMBL" id="JAWXXX010000001">
    <property type="protein sequence ID" value="MDX5894072.1"/>
    <property type="molecule type" value="Genomic_DNA"/>
</dbReference>
<dbReference type="Proteomes" id="UP001281130">
    <property type="component" value="Unassembled WGS sequence"/>
</dbReference>
<dbReference type="AlphaFoldDB" id="A0A023X3U4"/>
<evidence type="ECO:0000313" key="7">
    <source>
        <dbReference type="EMBL" id="AHY46665.1"/>
    </source>
</evidence>
<dbReference type="HAMAP" id="MF_00340">
    <property type="entry name" value="Ribosomal_bL32"/>
    <property type="match status" value="1"/>
</dbReference>
<feature type="region of interest" description="Disordered" evidence="6">
    <location>
        <begin position="1"/>
        <end position="21"/>
    </location>
</feature>
<evidence type="ECO:0000256" key="6">
    <source>
        <dbReference type="SAM" id="MobiDB-lite"/>
    </source>
</evidence>
<evidence type="ECO:0000256" key="1">
    <source>
        <dbReference type="ARBA" id="ARBA00008560"/>
    </source>
</evidence>
<evidence type="ECO:0000256" key="4">
    <source>
        <dbReference type="ARBA" id="ARBA00035178"/>
    </source>
</evidence>
<dbReference type="PANTHER" id="PTHR35534">
    <property type="entry name" value="50S RIBOSOMAL PROTEIN L32"/>
    <property type="match status" value="1"/>
</dbReference>
<dbReference type="InterPro" id="IPR002677">
    <property type="entry name" value="Ribosomal_bL32"/>
</dbReference>
<evidence type="ECO:0000313" key="9">
    <source>
        <dbReference type="Proteomes" id="UP000025229"/>
    </source>
</evidence>
<reference evidence="7 9" key="1">
    <citation type="submission" date="2014-03" db="EMBL/GenBank/DDBJ databases">
        <title>Complete genome sequence of the Radio-Resistant Rubrobacter radiotolerans RSPS-4.</title>
        <authorList>
            <person name="Egas C.C."/>
            <person name="Barroso C.C."/>
            <person name="Froufe H.J.C."/>
            <person name="Pacheco J.J."/>
            <person name="Albuquerque L.L."/>
            <person name="da Costa M.M.S."/>
        </authorList>
    </citation>
    <scope>NUCLEOTIDE SEQUENCE [LARGE SCALE GENOMIC DNA]</scope>
    <source>
        <strain evidence="7 9">RSPS-4</strain>
    </source>
</reference>
<dbReference type="OrthoDB" id="9807363at2"/>
<evidence type="ECO:0000313" key="8">
    <source>
        <dbReference type="EMBL" id="MDX5894072.1"/>
    </source>
</evidence>
<dbReference type="Pfam" id="PF01783">
    <property type="entry name" value="Ribosomal_L32p"/>
    <property type="match status" value="1"/>
</dbReference>
<evidence type="ECO:0000256" key="5">
    <source>
        <dbReference type="HAMAP-Rule" id="MF_00340"/>
    </source>
</evidence>
<dbReference type="InterPro" id="IPR011332">
    <property type="entry name" value="Ribosomal_zn-bd"/>
</dbReference>
<protein>
    <recommendedName>
        <fullName evidence="4 5">Large ribosomal subunit protein bL32</fullName>
    </recommendedName>
</protein>
<keyword evidence="9" id="KW-1185">Reference proteome</keyword>
<dbReference type="eggNOG" id="COG0333">
    <property type="taxonomic scope" value="Bacteria"/>
</dbReference>